<evidence type="ECO:0000313" key="2">
    <source>
        <dbReference type="Proteomes" id="UP000019149"/>
    </source>
</evidence>
<organism evidence="1 2">
    <name type="scientific">Echinococcus granulosus</name>
    <name type="common">Hydatid tapeworm</name>
    <dbReference type="NCBI Taxonomy" id="6210"/>
    <lineage>
        <taxon>Eukaryota</taxon>
        <taxon>Metazoa</taxon>
        <taxon>Spiralia</taxon>
        <taxon>Lophotrochozoa</taxon>
        <taxon>Platyhelminthes</taxon>
        <taxon>Cestoda</taxon>
        <taxon>Eucestoda</taxon>
        <taxon>Cyclophyllidea</taxon>
        <taxon>Taeniidae</taxon>
        <taxon>Echinococcus</taxon>
        <taxon>Echinococcus granulosus group</taxon>
    </lineage>
</organism>
<dbReference type="KEGG" id="egl:EGR_08232"/>
<protein>
    <submittedName>
        <fullName evidence="1">Uncharacterized protein</fullName>
    </submittedName>
</protein>
<dbReference type="GeneID" id="36343947"/>
<accession>W6U8V7</accession>
<dbReference type="EMBL" id="APAU02000099">
    <property type="protein sequence ID" value="EUB56926.1"/>
    <property type="molecule type" value="Genomic_DNA"/>
</dbReference>
<evidence type="ECO:0000313" key="1">
    <source>
        <dbReference type="EMBL" id="EUB56926.1"/>
    </source>
</evidence>
<keyword evidence="2" id="KW-1185">Reference proteome</keyword>
<dbReference type="Proteomes" id="UP000019149">
    <property type="component" value="Unassembled WGS sequence"/>
</dbReference>
<dbReference type="RefSeq" id="XP_024348122.1">
    <property type="nucleotide sequence ID" value="XM_024497481.1"/>
</dbReference>
<gene>
    <name evidence="1" type="ORF">EGR_08232</name>
</gene>
<dbReference type="AlphaFoldDB" id="W6U8V7"/>
<name>W6U8V7_ECHGR</name>
<reference evidence="1 2" key="1">
    <citation type="journal article" date="2013" name="Nat. Genet.">
        <title>The genome of the hydatid tapeworm Echinococcus granulosus.</title>
        <authorList>
            <person name="Zheng H."/>
            <person name="Zhang W."/>
            <person name="Zhang L."/>
            <person name="Zhang Z."/>
            <person name="Li J."/>
            <person name="Lu G."/>
            <person name="Zhu Y."/>
            <person name="Wang Y."/>
            <person name="Huang Y."/>
            <person name="Liu J."/>
            <person name="Kang H."/>
            <person name="Chen J."/>
            <person name="Wang L."/>
            <person name="Chen A."/>
            <person name="Yu S."/>
            <person name="Gao Z."/>
            <person name="Jin L."/>
            <person name="Gu W."/>
            <person name="Wang Z."/>
            <person name="Zhao L."/>
            <person name="Shi B."/>
            <person name="Wen H."/>
            <person name="Lin R."/>
            <person name="Jones M.K."/>
            <person name="Brejova B."/>
            <person name="Vinar T."/>
            <person name="Zhao G."/>
            <person name="McManus D.P."/>
            <person name="Chen Z."/>
            <person name="Zhou Y."/>
            <person name="Wang S."/>
        </authorList>
    </citation>
    <scope>NUCLEOTIDE SEQUENCE [LARGE SCALE GENOMIC DNA]</scope>
</reference>
<proteinExistence type="predicted"/>
<comment type="caution">
    <text evidence="1">The sequence shown here is derived from an EMBL/GenBank/DDBJ whole genome shotgun (WGS) entry which is preliminary data.</text>
</comment>
<dbReference type="CTD" id="36343947"/>
<sequence length="60" mass="6570">MVLPPCLQPSNPRKFPFKLLCLIASEQAQGDEEVAKIAIKGGEEKVAAVWICWSSQLSNV</sequence>